<evidence type="ECO:0008006" key="5">
    <source>
        <dbReference type="Google" id="ProtNLM"/>
    </source>
</evidence>
<name>A0ABQ8P2Z3_9CRYT</name>
<evidence type="ECO:0000256" key="1">
    <source>
        <dbReference type="SAM" id="MobiDB-lite"/>
    </source>
</evidence>
<feature type="region of interest" description="Disordered" evidence="1">
    <location>
        <begin position="170"/>
        <end position="351"/>
    </location>
</feature>
<evidence type="ECO:0000313" key="4">
    <source>
        <dbReference type="Proteomes" id="UP001071777"/>
    </source>
</evidence>
<evidence type="ECO:0000256" key="2">
    <source>
        <dbReference type="SAM" id="SignalP"/>
    </source>
</evidence>
<feature type="compositionally biased region" description="Basic residues" evidence="1">
    <location>
        <begin position="686"/>
        <end position="699"/>
    </location>
</feature>
<proteinExistence type="predicted"/>
<sequence length="725" mass="82232">MTYNLILLIYLAFLVVYISERPVLHSEFGLIELKAVGGESSSELQDTSESDNETSAQEKNSEEKSESNDEDSYESSKSAAGQECLDGISSGNKYFEKFHGNCVYSFASLEQLVKFILCESKSRDLGLDVSSSVEVANLYLKSKFTPKTGKEGKIIASSKELMRMMRKFAQTNGAYAQKPPAETPRDRRTKTSEITDTEQDYESHTESSSDSESESNKSAPARKDEHGSSERGSGSGSSEDKVEVPAFMERLSPANDPFSFAFEQQRWGSGNEFVDVEGQQDSRETTPSGQEGYMESPDKNLQKISGSDFGSSEREHQTEPKGIDDGRFSSTSERLCDQEMESGRDSEEDQVTQEEVVPFLDLRSRSFISFSGSELEIELKDPWRSFISMMLYEPVRRSTLNFDEEHCNKITKSAGRIIAYLIQISCKLRHVLKNYKEKKCNERNQFTKLFIGCYSLKKAMNKYFRFYSKLRYDLIDAIVGITQCSLAKNNYLSQSPIYLAGQEELHMIRCTIGEYYLSMDFQLFLSFIIDTYNSAEEKVGKMISSIGASLCPTKCRKKPPTLACLEKLLRNISADKANIEAYNSRLTERNLMCKNYLTNNYSFSKRIPESAEYITTTGVRRKVDPTRHFQVVQFPKYYHSDLEKLSIVRSSLLNFLLNSMNLQESPGQASTSPEKSPSKSTPKQTPKGRNRLKLRLKFKKNADKTTIQAPTNQPQTPQNNQNNWI</sequence>
<feature type="compositionally biased region" description="Low complexity" evidence="1">
    <location>
        <begin position="705"/>
        <end position="725"/>
    </location>
</feature>
<feature type="compositionally biased region" description="Basic and acidic residues" evidence="1">
    <location>
        <begin position="311"/>
        <end position="327"/>
    </location>
</feature>
<evidence type="ECO:0000313" key="3">
    <source>
        <dbReference type="EMBL" id="KAJ1606214.1"/>
    </source>
</evidence>
<gene>
    <name evidence="3" type="ORF">OJ252_3235</name>
</gene>
<organism evidence="3 4">
    <name type="scientific">Cryptosporidium canis</name>
    <dbReference type="NCBI Taxonomy" id="195482"/>
    <lineage>
        <taxon>Eukaryota</taxon>
        <taxon>Sar</taxon>
        <taxon>Alveolata</taxon>
        <taxon>Apicomplexa</taxon>
        <taxon>Conoidasida</taxon>
        <taxon>Coccidia</taxon>
        <taxon>Eucoccidiorida</taxon>
        <taxon>Eimeriorina</taxon>
        <taxon>Cryptosporidiidae</taxon>
        <taxon>Cryptosporidium</taxon>
    </lineage>
</organism>
<feature type="region of interest" description="Disordered" evidence="1">
    <location>
        <begin position="41"/>
        <end position="79"/>
    </location>
</feature>
<feature type="compositionally biased region" description="Low complexity" evidence="1">
    <location>
        <begin position="670"/>
        <end position="685"/>
    </location>
</feature>
<feature type="signal peptide" evidence="2">
    <location>
        <begin position="1"/>
        <end position="20"/>
    </location>
</feature>
<feature type="chain" id="PRO_5046810556" description="Signal peptide-containing protein" evidence="2">
    <location>
        <begin position="21"/>
        <end position="725"/>
    </location>
</feature>
<keyword evidence="2" id="KW-0732">Signal</keyword>
<reference evidence="3" key="1">
    <citation type="submission" date="2022-10" db="EMBL/GenBank/DDBJ databases">
        <title>Adaptive evolution leads to modifications in subtelomeric GC content in a zoonotic Cryptosporidium species.</title>
        <authorList>
            <person name="Li J."/>
            <person name="Feng Y."/>
            <person name="Xiao L."/>
        </authorList>
    </citation>
    <scope>NUCLEOTIDE SEQUENCE</scope>
    <source>
        <strain evidence="3">25894</strain>
    </source>
</reference>
<dbReference type="EMBL" id="JAPCXB010000150">
    <property type="protein sequence ID" value="KAJ1606214.1"/>
    <property type="molecule type" value="Genomic_DNA"/>
</dbReference>
<feature type="region of interest" description="Disordered" evidence="1">
    <location>
        <begin position="664"/>
        <end position="725"/>
    </location>
</feature>
<accession>A0ABQ8P2Z3</accession>
<comment type="caution">
    <text evidence="3">The sequence shown here is derived from an EMBL/GenBank/DDBJ whole genome shotgun (WGS) entry which is preliminary data.</text>
</comment>
<feature type="compositionally biased region" description="Basic and acidic residues" evidence="1">
    <location>
        <begin position="183"/>
        <end position="193"/>
    </location>
</feature>
<keyword evidence="4" id="KW-1185">Reference proteome</keyword>
<protein>
    <recommendedName>
        <fullName evidence="5">Signal peptide-containing protein</fullName>
    </recommendedName>
</protein>
<feature type="compositionally biased region" description="Basic and acidic residues" evidence="1">
    <location>
        <begin position="334"/>
        <end position="345"/>
    </location>
</feature>
<dbReference type="Proteomes" id="UP001071777">
    <property type="component" value="Unassembled WGS sequence"/>
</dbReference>